<evidence type="ECO:0000313" key="1">
    <source>
        <dbReference type="EMBL" id="KAJ8616021.1"/>
    </source>
</evidence>
<comment type="caution">
    <text evidence="1">The sequence shown here is derived from an EMBL/GenBank/DDBJ whole genome shotgun (WGS) entry which is preliminary data.</text>
</comment>
<gene>
    <name evidence="1" type="ORF">MRB53_035393</name>
</gene>
<evidence type="ECO:0000313" key="2">
    <source>
        <dbReference type="Proteomes" id="UP001234297"/>
    </source>
</evidence>
<dbReference type="EMBL" id="CM056820">
    <property type="protein sequence ID" value="KAJ8616021.1"/>
    <property type="molecule type" value="Genomic_DNA"/>
</dbReference>
<organism evidence="1 2">
    <name type="scientific">Persea americana</name>
    <name type="common">Avocado</name>
    <dbReference type="NCBI Taxonomy" id="3435"/>
    <lineage>
        <taxon>Eukaryota</taxon>
        <taxon>Viridiplantae</taxon>
        <taxon>Streptophyta</taxon>
        <taxon>Embryophyta</taxon>
        <taxon>Tracheophyta</taxon>
        <taxon>Spermatophyta</taxon>
        <taxon>Magnoliopsida</taxon>
        <taxon>Magnoliidae</taxon>
        <taxon>Laurales</taxon>
        <taxon>Lauraceae</taxon>
        <taxon>Persea</taxon>
    </lineage>
</organism>
<sequence length="894" mass="98761">MSLSFCYYMGGIVNNLSLKTASSINLGVNPSECYFHYSALLRRTDGNQNPCSQVPNHRLSLVRLGLRQTFEAATSSSCLHQNRPAKMFWHNTSFYDSSPVESILDKENFTLEELLDEEEIIHECKALNSRLINFLQDGTQVQQLLRYIVEEPPEDAESKRAFKFPFIACEIFTCEVDAIFKTLAEDEDLLDVLFSFLEPKRSHSALLAGYFSKVVICLMLRKTIPLMNYIRARQDIFRQLVDLIGITSIMEVLVRLVGANEHPYPNCVDVMQLLADSNLLEMIVDKLSPCCPPEVHVNAAETLCTITRNAPSALSVKISSPSFVGRIFDQVQEYSQSKSVLVQALSVCISLLDPQRLAFSPLIQSIRSQHLHEPPFPVNPETIDAMLPKLGDLVLLLNVSTDENVLPTTYGKLRPPLGQHRLKIVEFISVLLKVGNDIAERELVSSGAIQRILDLFFEYPFNNFLHLHVEGIIVSCLESKSATLVDHLFRECSLVGKILQADRHPIVSVDSTLPTLPAAGKHLPRTGNLGHITRIANKLVQMGNVNDGIHAYLQDNVEWIDWQTSILNERNTVENVYRWACGRPTSLHERTRDSDEDEFQDRDYDVAALANSLSEAFRYSMYEDVEEVHGSLEEVDEDAFLDDESSEAVISSLRLGDGVKSGCLFTNSNWFAFQENGTIDESLHSEKMDEIDLNGTATVSNGGSSSSDDEVVGEDGELVDTVTYTNGASGLDADCVDKPSTKNVLMNGGGYNCGEGHSSGLEKPCISHDISLARQETTDGGDGGDFSVDQPLPNWVTWCESSDFQVDGQGRNPLKGNVDRKAMGPLVDCLNGEIKAPNSLSSVLASGDGPVETGVNQGIMPSLFEEEFVGVDLEGTKKAMDQALKEGIVGEANC</sequence>
<dbReference type="Proteomes" id="UP001234297">
    <property type="component" value="Chromosome 12"/>
</dbReference>
<keyword evidence="2" id="KW-1185">Reference proteome</keyword>
<accession>A0ACC2K4J7</accession>
<name>A0ACC2K4J7_PERAE</name>
<reference evidence="1 2" key="1">
    <citation type="journal article" date="2022" name="Hortic Res">
        <title>A haplotype resolved chromosomal level avocado genome allows analysis of novel avocado genes.</title>
        <authorList>
            <person name="Nath O."/>
            <person name="Fletcher S.J."/>
            <person name="Hayward A."/>
            <person name="Shaw L.M."/>
            <person name="Masouleh A.K."/>
            <person name="Furtado A."/>
            <person name="Henry R.J."/>
            <person name="Mitter N."/>
        </authorList>
    </citation>
    <scope>NUCLEOTIDE SEQUENCE [LARGE SCALE GENOMIC DNA]</scope>
    <source>
        <strain evidence="2">cv. Hass</strain>
    </source>
</reference>
<proteinExistence type="predicted"/>
<protein>
    <submittedName>
        <fullName evidence="1">Uncharacterized protein</fullName>
    </submittedName>
</protein>